<reference evidence="7 8" key="1">
    <citation type="submission" date="2017-01" db="EMBL/GenBank/DDBJ databases">
        <authorList>
            <person name="Mah S.A."/>
            <person name="Swanson W.J."/>
            <person name="Moy G.W."/>
            <person name="Vacquier V.D."/>
        </authorList>
    </citation>
    <scope>NUCLEOTIDE SEQUENCE [LARGE SCALE GENOMIC DNA]</scope>
    <source>
        <strain evidence="7 8">DSM 11589</strain>
    </source>
</reference>
<dbReference type="InterPro" id="IPR050090">
    <property type="entry name" value="Tyrosine_recombinase_XerCD"/>
</dbReference>
<evidence type="ECO:0000256" key="2">
    <source>
        <dbReference type="ARBA" id="ARBA00022908"/>
    </source>
</evidence>
<evidence type="ECO:0000256" key="5">
    <source>
        <dbReference type="SAM" id="MobiDB-lite"/>
    </source>
</evidence>
<name>A0A1N7IZ18_9PROT</name>
<sequence length="203" mass="22174">MALGRRAKMLTERQEAAVLGVLKAQGRYRERNVAMFLLSVKAGLRAKEISMLTWAMITDADGQIAEVISLENKASKGKRGGRVVPLNRVLREALQALRDSQEGAVSDSPVIRSERGRNSERGGRMAPGTIADWFGDLYRGIGFDGCSSHSGRRTFITRAARRISQVGGSLRDVQYLAGHASLSTTQIYIDGDGEAQRKVVDLI</sequence>
<dbReference type="GO" id="GO:0015074">
    <property type="term" value="P:DNA integration"/>
    <property type="evidence" value="ECO:0007669"/>
    <property type="project" value="UniProtKB-KW"/>
</dbReference>
<dbReference type="PANTHER" id="PTHR30349">
    <property type="entry name" value="PHAGE INTEGRASE-RELATED"/>
    <property type="match status" value="1"/>
</dbReference>
<organism evidence="7 8">
    <name type="scientific">Insolitispirillum peregrinum</name>
    <dbReference type="NCBI Taxonomy" id="80876"/>
    <lineage>
        <taxon>Bacteria</taxon>
        <taxon>Pseudomonadati</taxon>
        <taxon>Pseudomonadota</taxon>
        <taxon>Alphaproteobacteria</taxon>
        <taxon>Rhodospirillales</taxon>
        <taxon>Novispirillaceae</taxon>
        <taxon>Insolitispirillum</taxon>
    </lineage>
</organism>
<dbReference type="PANTHER" id="PTHR30349:SF41">
    <property type="entry name" value="INTEGRASE_RECOMBINASE PROTEIN MJ0367-RELATED"/>
    <property type="match status" value="1"/>
</dbReference>
<dbReference type="InterPro" id="IPR011010">
    <property type="entry name" value="DNA_brk_join_enz"/>
</dbReference>
<accession>A0A1N7IZ18</accession>
<evidence type="ECO:0000259" key="6">
    <source>
        <dbReference type="PROSITE" id="PS51898"/>
    </source>
</evidence>
<keyword evidence="4" id="KW-0233">DNA recombination</keyword>
<evidence type="ECO:0000256" key="3">
    <source>
        <dbReference type="ARBA" id="ARBA00023125"/>
    </source>
</evidence>
<feature type="region of interest" description="Disordered" evidence="5">
    <location>
        <begin position="105"/>
        <end position="124"/>
    </location>
</feature>
<dbReference type="Proteomes" id="UP000185678">
    <property type="component" value="Unassembled WGS sequence"/>
</dbReference>
<keyword evidence="2" id="KW-0229">DNA integration</keyword>
<feature type="compositionally biased region" description="Basic and acidic residues" evidence="5">
    <location>
        <begin position="112"/>
        <end position="123"/>
    </location>
</feature>
<dbReference type="AlphaFoldDB" id="A0A1N7IZ18"/>
<dbReference type="Gene3D" id="1.10.443.10">
    <property type="entry name" value="Intergrase catalytic core"/>
    <property type="match status" value="1"/>
</dbReference>
<keyword evidence="3" id="KW-0238">DNA-binding</keyword>
<protein>
    <submittedName>
        <fullName evidence="7">Integrase/recombinase XerD</fullName>
    </submittedName>
</protein>
<dbReference type="Pfam" id="PF00589">
    <property type="entry name" value="Phage_integrase"/>
    <property type="match status" value="1"/>
</dbReference>
<comment type="similarity">
    <text evidence="1">Belongs to the 'phage' integrase family.</text>
</comment>
<evidence type="ECO:0000313" key="8">
    <source>
        <dbReference type="Proteomes" id="UP000185678"/>
    </source>
</evidence>
<dbReference type="OrthoDB" id="67979at2"/>
<dbReference type="PROSITE" id="PS51898">
    <property type="entry name" value="TYR_RECOMBINASE"/>
    <property type="match status" value="1"/>
</dbReference>
<dbReference type="GO" id="GO:0003677">
    <property type="term" value="F:DNA binding"/>
    <property type="evidence" value="ECO:0007669"/>
    <property type="project" value="UniProtKB-KW"/>
</dbReference>
<dbReference type="CDD" id="cd00397">
    <property type="entry name" value="DNA_BRE_C"/>
    <property type="match status" value="1"/>
</dbReference>
<dbReference type="InterPro" id="IPR013762">
    <property type="entry name" value="Integrase-like_cat_sf"/>
</dbReference>
<dbReference type="STRING" id="80876.SAMN05421779_101790"/>
<evidence type="ECO:0000256" key="1">
    <source>
        <dbReference type="ARBA" id="ARBA00008857"/>
    </source>
</evidence>
<dbReference type="SUPFAM" id="SSF56349">
    <property type="entry name" value="DNA breaking-rejoining enzymes"/>
    <property type="match status" value="1"/>
</dbReference>
<dbReference type="EMBL" id="FTOA01000001">
    <property type="protein sequence ID" value="SIS42355.1"/>
    <property type="molecule type" value="Genomic_DNA"/>
</dbReference>
<dbReference type="GO" id="GO:0006310">
    <property type="term" value="P:DNA recombination"/>
    <property type="evidence" value="ECO:0007669"/>
    <property type="project" value="UniProtKB-KW"/>
</dbReference>
<gene>
    <name evidence="7" type="ORF">SAMN05421779_101790</name>
</gene>
<evidence type="ECO:0000256" key="4">
    <source>
        <dbReference type="ARBA" id="ARBA00023172"/>
    </source>
</evidence>
<keyword evidence="8" id="KW-1185">Reference proteome</keyword>
<feature type="domain" description="Tyr recombinase" evidence="6">
    <location>
        <begin position="5"/>
        <end position="201"/>
    </location>
</feature>
<evidence type="ECO:0000313" key="7">
    <source>
        <dbReference type="EMBL" id="SIS42355.1"/>
    </source>
</evidence>
<dbReference type="InterPro" id="IPR002104">
    <property type="entry name" value="Integrase_catalytic"/>
</dbReference>
<proteinExistence type="inferred from homology"/>